<evidence type="ECO:0000313" key="4">
    <source>
        <dbReference type="EMBL" id="OAD03777.1"/>
    </source>
</evidence>
<dbReference type="EMBL" id="AMYB01000004">
    <property type="protein sequence ID" value="OAD03777.1"/>
    <property type="molecule type" value="Genomic_DNA"/>
</dbReference>
<dbReference type="OrthoDB" id="17948at2759"/>
<dbReference type="GO" id="GO:0005655">
    <property type="term" value="C:nucleolar ribonuclease P complex"/>
    <property type="evidence" value="ECO:0007669"/>
    <property type="project" value="TreeGrafter"/>
</dbReference>
<proteinExistence type="inferred from homology"/>
<dbReference type="InterPro" id="IPR002738">
    <property type="entry name" value="RNase_P_p30"/>
</dbReference>
<dbReference type="GO" id="GO:0003723">
    <property type="term" value="F:RNA binding"/>
    <property type="evidence" value="ECO:0007669"/>
    <property type="project" value="TreeGrafter"/>
</dbReference>
<dbReference type="InterPro" id="IPR016195">
    <property type="entry name" value="Pol/histidinol_Pase-like"/>
</dbReference>
<gene>
    <name evidence="4" type="ORF">MUCCIDRAFT_110658</name>
</gene>
<dbReference type="PANTHER" id="PTHR13031">
    <property type="entry name" value="RIBONUCLEASE P SUBUNIT P30"/>
    <property type="match status" value="1"/>
</dbReference>
<dbReference type="GO" id="GO:0008033">
    <property type="term" value="P:tRNA processing"/>
    <property type="evidence" value="ECO:0007669"/>
    <property type="project" value="UniProtKB-KW"/>
</dbReference>
<protein>
    <recommendedName>
        <fullName evidence="6">RNase P subunit p30</fullName>
    </recommendedName>
</protein>
<dbReference type="AlphaFoldDB" id="A0A168LNX4"/>
<comment type="caution">
    <text evidence="4">The sequence shown here is derived from an EMBL/GenBank/DDBJ whole genome shotgun (WGS) entry which is preliminary data.</text>
</comment>
<name>A0A168LNX4_MUCCL</name>
<evidence type="ECO:0008006" key="6">
    <source>
        <dbReference type="Google" id="ProtNLM"/>
    </source>
</evidence>
<evidence type="ECO:0000256" key="3">
    <source>
        <dbReference type="ARBA" id="ARBA00022694"/>
    </source>
</evidence>
<dbReference type="STRING" id="747725.A0A168LNX4"/>
<keyword evidence="3" id="KW-0819">tRNA processing</keyword>
<dbReference type="Gene3D" id="3.20.20.140">
    <property type="entry name" value="Metal-dependent hydrolases"/>
    <property type="match status" value="1"/>
</dbReference>
<comment type="similarity">
    <text evidence="2">Belongs to the eukaryotic/archaeal RNase P protein component 3 family.</text>
</comment>
<accession>A0A168LNX4</accession>
<comment type="subcellular location">
    <subcellularLocation>
        <location evidence="1">Nucleus</location>
    </subcellularLocation>
</comment>
<dbReference type="Pfam" id="PF01876">
    <property type="entry name" value="RNase_P_p30"/>
    <property type="match status" value="1"/>
</dbReference>
<dbReference type="SUPFAM" id="SSF89550">
    <property type="entry name" value="PHP domain-like"/>
    <property type="match status" value="1"/>
</dbReference>
<evidence type="ECO:0000256" key="1">
    <source>
        <dbReference type="ARBA" id="ARBA00004123"/>
    </source>
</evidence>
<evidence type="ECO:0000313" key="5">
    <source>
        <dbReference type="Proteomes" id="UP000077051"/>
    </source>
</evidence>
<evidence type="ECO:0000256" key="2">
    <source>
        <dbReference type="ARBA" id="ARBA00007331"/>
    </source>
</evidence>
<dbReference type="Proteomes" id="UP000077051">
    <property type="component" value="Unassembled WGS sequence"/>
</dbReference>
<reference evidence="4 5" key="1">
    <citation type="submission" date="2015-06" db="EMBL/GenBank/DDBJ databases">
        <title>Expansion of signal transduction pathways in fungi by whole-genome duplication.</title>
        <authorList>
            <consortium name="DOE Joint Genome Institute"/>
            <person name="Corrochano L.M."/>
            <person name="Kuo A."/>
            <person name="Marcet-Houben M."/>
            <person name="Polaino S."/>
            <person name="Salamov A."/>
            <person name="Villalobos J.M."/>
            <person name="Alvarez M.I."/>
            <person name="Avalos J."/>
            <person name="Benito E.P."/>
            <person name="Benoit I."/>
            <person name="Burger G."/>
            <person name="Camino L.P."/>
            <person name="Canovas D."/>
            <person name="Cerda-Olmedo E."/>
            <person name="Cheng J.-F."/>
            <person name="Dominguez A."/>
            <person name="Elias M."/>
            <person name="Eslava A.P."/>
            <person name="Glaser F."/>
            <person name="Grimwood J."/>
            <person name="Gutierrez G."/>
            <person name="Heitman J."/>
            <person name="Henrissat B."/>
            <person name="Iturriaga E.A."/>
            <person name="Lang B.F."/>
            <person name="Lavin J.L."/>
            <person name="Lee S."/>
            <person name="Li W."/>
            <person name="Lindquist E."/>
            <person name="Lopez-Garcia S."/>
            <person name="Luque E.M."/>
            <person name="Marcos A.T."/>
            <person name="Martin J."/>
            <person name="Mccluskey K."/>
            <person name="Medina H.R."/>
            <person name="Miralles-Duran A."/>
            <person name="Miyazaki A."/>
            <person name="Munoz-Torres E."/>
            <person name="Oguiza J.A."/>
            <person name="Ohm R."/>
            <person name="Olmedo M."/>
            <person name="Orejas M."/>
            <person name="Ortiz-Castellanos L."/>
            <person name="Pisabarro A.G."/>
            <person name="Rodriguez-Romero J."/>
            <person name="Ruiz-Herrera J."/>
            <person name="Ruiz-Vazquez R."/>
            <person name="Sanz C."/>
            <person name="Schackwitz W."/>
            <person name="Schmutz J."/>
            <person name="Shahriari M."/>
            <person name="Shelest E."/>
            <person name="Silva-Franco F."/>
            <person name="Soanes D."/>
            <person name="Syed K."/>
            <person name="Tagua V.G."/>
            <person name="Talbot N.J."/>
            <person name="Thon M."/>
            <person name="De Vries R.P."/>
            <person name="Wiebenga A."/>
            <person name="Yadav J.S."/>
            <person name="Braun E.L."/>
            <person name="Baker S."/>
            <person name="Garre V."/>
            <person name="Horwitz B."/>
            <person name="Torres-Martinez S."/>
            <person name="Idnurm A."/>
            <person name="Herrera-Estrella A."/>
            <person name="Gabaldon T."/>
            <person name="Grigoriev I.V."/>
        </authorList>
    </citation>
    <scope>NUCLEOTIDE SEQUENCE [LARGE SCALE GENOMIC DNA]</scope>
    <source>
        <strain evidence="4 5">CBS 277.49</strain>
    </source>
</reference>
<keyword evidence="5" id="KW-1185">Reference proteome</keyword>
<dbReference type="PANTHER" id="PTHR13031:SF0">
    <property type="entry name" value="RIBONUCLEASE P PROTEIN SUBUNIT P30"/>
    <property type="match status" value="1"/>
</dbReference>
<sequence>MYCDLNIPCSAQHDRSAIDKLKLILSRLTQLNEATVALNYTMESKIPKPIDESIFNPSILNSRYPLKLYKRVTIDAIDPQQIAELRSQFDLIALRTNDYTVFHAACQSNLIDIISLHVDERLTFELSSVDIKNALERNIYFEICYAPAIRDAQARTYTVQLAKQLFEYTQGRNVIISSEAHIVSEIRNPADVFYFAKSIGFPNDKAKFTVEKHCEQLLNSRLNVK</sequence>
<organism evidence="4 5">
    <name type="scientific">Mucor lusitanicus CBS 277.49</name>
    <dbReference type="NCBI Taxonomy" id="747725"/>
    <lineage>
        <taxon>Eukaryota</taxon>
        <taxon>Fungi</taxon>
        <taxon>Fungi incertae sedis</taxon>
        <taxon>Mucoromycota</taxon>
        <taxon>Mucoromycotina</taxon>
        <taxon>Mucoromycetes</taxon>
        <taxon>Mucorales</taxon>
        <taxon>Mucorineae</taxon>
        <taxon>Mucoraceae</taxon>
        <taxon>Mucor</taxon>
    </lineage>
</organism>
<dbReference type="VEuPathDB" id="FungiDB:MUCCIDRAFT_110658"/>